<gene>
    <name evidence="2" type="ORF">P0Y49_05705</name>
</gene>
<evidence type="ECO:0000313" key="3">
    <source>
        <dbReference type="Proteomes" id="UP001214530"/>
    </source>
</evidence>
<organism evidence="2 3">
    <name type="scientific">Candidatus Pedobacter colombiensis</name>
    <dbReference type="NCBI Taxonomy" id="3121371"/>
    <lineage>
        <taxon>Bacteria</taxon>
        <taxon>Pseudomonadati</taxon>
        <taxon>Bacteroidota</taxon>
        <taxon>Sphingobacteriia</taxon>
        <taxon>Sphingobacteriales</taxon>
        <taxon>Sphingobacteriaceae</taxon>
        <taxon>Pedobacter</taxon>
    </lineage>
</organism>
<feature type="region of interest" description="Disordered" evidence="1">
    <location>
        <begin position="1483"/>
        <end position="1502"/>
    </location>
</feature>
<dbReference type="Proteomes" id="UP001214530">
    <property type="component" value="Chromosome"/>
</dbReference>
<evidence type="ECO:0000256" key="1">
    <source>
        <dbReference type="SAM" id="MobiDB-lite"/>
    </source>
</evidence>
<dbReference type="EMBL" id="CP119313">
    <property type="protein sequence ID" value="WEK20631.1"/>
    <property type="molecule type" value="Genomic_DNA"/>
</dbReference>
<proteinExistence type="predicted"/>
<sequence>MKRDQISSMLNRITGNLLASSPAENVKILGLKQSLANVLITQETSPDLTKQFTFTQSDLFQSPITDQGALQDLDAIISKAERMQPMADMQVIVRDSPIRTTQIAGSISTAIAGARVSETIGPLKDLSGRDIFVDYIKIQKLIPLYIQGSAEPAILFKTSLSRMTIINPTPTISKIYKVDPNTVWINVRLFTSTAPADSYFGLRVTEGTINLSVLPTLNAAGQLTISSITEVTVALLLEQKNVVTPAVDTPYGVDARNAEFNMPKAFNFSFKGVAKTIQSVAPFGCKVYGRNYNFSYAGNQNVVFNPLLNRIAIPVNCMETAFHVLSKASPFINLEGTTNIKNSWWTIPTAIIDITKPLEADSNGGIVLECATGLQSNLVNTEEVISLNNPFIILEPGRVAITDLISSGVGLQRVMETWKDEFNTFGTTVEINYLKDSLFIYNTVSEGTETLNLLADVNFKADRPIKANGEAIAIQSKKSVLMFGATKSKKSILIYDDNILWDNALPTDKIPVVKPFALAMNNALFTVTPPNGAVLYGEYNEAITKIFTADLFLSFGMFSYLPTLPDPYAANLGALKVQFPEKVVTRRIVSKTSMVWMWLVCRIQWYKKTEETDIVNVSFQFAPLTQSVNVIKEQKSTGKVKGNVHPIAGSVAELSKLFVRDANTTITNTDSLTYSSIRGAVVPQNAEMRDPLNFESFTLLDVSSNANQMGVAYAGNKRENLSFLRKMGVVFGADQESGQVFPLQMSGLDVVTQGYNVRAFTVPQISWEPLLNLTKPGANPKWADASNDPPLGWNYYPNDGLATRIGNVSPKPVALSPIPMAKYLEQMYRDNEDGKTYAVFNLPFGMFAAAVLDKNANQKQKPNIQNVSPLFDNYIHGGIQLELTAGSSFKDEDNLFQGYTVQVVNVLDMYGKSINASTLGASVEKIFKDEFTNAPDHPDITRPGVPLKKIALSGYGASAFSDWHNKNAAFAETSQATFNVATGRTAHEVVQVKSVIYPWGIFVVRTVTIFRMSNGYVGRIDSGWQAESDGKFYFGVNKSDNPYEIHAGVVNGLYNIRNIRENELGYEDTMDIKKDDFIFDAETNKSVKYKGPTYTEKVRLRGLTFDADIAIENVVEGAGSNHLVPSKGVLGFVQISPRGTPVSKEIFASLLKYQNGTIGAAVNCTIKVAGTDQYMKVSRVDVNNSVGIANQPIFVGAVRGAVVLPKDGSWSMVNHNRSDGTVTSLPQGMSVPLIRVGKWDRGKLVHSADANNLQRIAHPTELLRAPTVDTINYGFLQNLSAQKVLYLTPAFKSGINSLLSKTPPLLADSYRLLNTKGIFPNIGNADDDLGTAIQLLKGKADGGQVLEAFSKVKDGAANVLDGSKEVFEILSITAKSEAGKLVDQGFKLLKQKADQALNDVFKFDLPALEYPLIDTEGLKIYIQYAVKGSTGSFPGKMDYNVDSFATAMADQWKGRMNNMAMVIDLGPLKGLMTIKGNFNSQKGAESNYGSNETSDADSLPTPEIEFSKDLEPVIQVLDILAKLSAGDYASAFKKGLKVAMSNSANIWEYKFEAGKDIPLVKFPLGALYDAPQVPLKLEASLSLGVYFNAALKVTTDPKQLLPTVGAFFKFHGGLQVMCFSVGAGSVYAVGNVDLKLSADTSPLIALDMKFGFGIQLGVGLPVIGNVSVLFMAGVEIYVDSSQTVIVTAFLLFRGHAEILGGLVGVTITIEAKGAIEKKQDPGPTNCKASVSFGLDISVFLVIDISFHESWEETRQIA</sequence>
<accession>A0AAJ5W9T3</accession>
<evidence type="ECO:0000313" key="2">
    <source>
        <dbReference type="EMBL" id="WEK20631.1"/>
    </source>
</evidence>
<name>A0AAJ5W9T3_9SPHI</name>
<reference evidence="2" key="1">
    <citation type="submission" date="2023-03" db="EMBL/GenBank/DDBJ databases">
        <title>Andean soil-derived lignocellulolytic bacterial consortium as a source of novel taxa and putative plastic-active enzymes.</title>
        <authorList>
            <person name="Diaz-Garcia L."/>
            <person name="Chuvochina M."/>
            <person name="Feuerriegel G."/>
            <person name="Bunk B."/>
            <person name="Sproer C."/>
            <person name="Streit W.R."/>
            <person name="Rodriguez L.M."/>
            <person name="Overmann J."/>
            <person name="Jimenez D.J."/>
        </authorList>
    </citation>
    <scope>NUCLEOTIDE SEQUENCE</scope>
    <source>
        <strain evidence="2">MAG 3858</strain>
    </source>
</reference>
<feature type="compositionally biased region" description="Polar residues" evidence="1">
    <location>
        <begin position="1483"/>
        <end position="1493"/>
    </location>
</feature>
<protein>
    <submittedName>
        <fullName evidence="2">Uncharacterized protein</fullName>
    </submittedName>
</protein>